<dbReference type="Proteomes" id="UP001409291">
    <property type="component" value="Unassembled WGS sequence"/>
</dbReference>
<dbReference type="InterPro" id="IPR036291">
    <property type="entry name" value="NAD(P)-bd_dom_sf"/>
</dbReference>
<dbReference type="Gene3D" id="3.40.50.720">
    <property type="entry name" value="NAD(P)-binding Rossmann-like Domain"/>
    <property type="match status" value="1"/>
</dbReference>
<dbReference type="RefSeq" id="WP_346580297.1">
    <property type="nucleotide sequence ID" value="NZ_JBDJLH010000006.1"/>
</dbReference>
<sequence>MEVLITGLNTYLGRRAVSHLNSAEFKVTGLVRNLELFNKRLNEPVTADLIEIDLFKTNTLSKNFSLGNLQLGIYFTQVPGLNDQLNMQMELISLRNFIQVCKENMCNRIVYVAQLMDSFYIDAIQSLFEEHRVKYTVVLKCSAVGKGTIISDIFGRLAKSKFIPYWKLIGDLKFKPIPLLDVYRWIRTIPWEDNFIGEVIYLGGEESLNYKQLFNQYMEVYYPDREYKTFSIKKWLVKLVYTRFYRIHEENFDEFRRVMKYEAEVDNTSWSRKVHFTFTTINRCFLLDQ</sequence>
<organism evidence="1 2">
    <name type="scientific">Sphingobacterium kitahiroshimense</name>
    <dbReference type="NCBI Taxonomy" id="470446"/>
    <lineage>
        <taxon>Bacteria</taxon>
        <taxon>Pseudomonadati</taxon>
        <taxon>Bacteroidota</taxon>
        <taxon>Sphingobacteriia</taxon>
        <taxon>Sphingobacteriales</taxon>
        <taxon>Sphingobacteriaceae</taxon>
        <taxon>Sphingobacterium</taxon>
    </lineage>
</organism>
<evidence type="ECO:0000313" key="2">
    <source>
        <dbReference type="Proteomes" id="UP001409291"/>
    </source>
</evidence>
<reference evidence="1 2" key="1">
    <citation type="submission" date="2024-04" db="EMBL/GenBank/DDBJ databases">
        <title>WGS of bacteria from Torrens River.</title>
        <authorList>
            <person name="Wyrsch E.R."/>
            <person name="Drigo B."/>
        </authorList>
    </citation>
    <scope>NUCLEOTIDE SEQUENCE [LARGE SCALE GENOMIC DNA]</scope>
    <source>
        <strain evidence="1 2">TWI391</strain>
    </source>
</reference>
<comment type="caution">
    <text evidence="1">The sequence shown here is derived from an EMBL/GenBank/DDBJ whole genome shotgun (WGS) entry which is preliminary data.</text>
</comment>
<gene>
    <name evidence="1" type="ORF">ABE541_00285</name>
</gene>
<name>A0ABV0BMH6_9SPHI</name>
<proteinExistence type="predicted"/>
<accession>A0ABV0BMH6</accession>
<evidence type="ECO:0000313" key="1">
    <source>
        <dbReference type="EMBL" id="MEN5375694.1"/>
    </source>
</evidence>
<dbReference type="SUPFAM" id="SSF51735">
    <property type="entry name" value="NAD(P)-binding Rossmann-fold domains"/>
    <property type="match status" value="1"/>
</dbReference>
<keyword evidence="2" id="KW-1185">Reference proteome</keyword>
<dbReference type="EMBL" id="JBDJNQ010000001">
    <property type="protein sequence ID" value="MEN5375694.1"/>
    <property type="molecule type" value="Genomic_DNA"/>
</dbReference>
<protein>
    <submittedName>
        <fullName evidence="1">Uncharacterized protein</fullName>
    </submittedName>
</protein>